<name>X0RU87_9ZZZZ</name>
<protein>
    <recommendedName>
        <fullName evidence="2">DNA polymerase III gamma subunit domain-containing protein</fullName>
    </recommendedName>
</protein>
<feature type="non-terminal residue" evidence="1">
    <location>
        <position position="33"/>
    </location>
</feature>
<evidence type="ECO:0008006" key="2">
    <source>
        <dbReference type="Google" id="ProtNLM"/>
    </source>
</evidence>
<accession>X0RU87</accession>
<evidence type="ECO:0000313" key="1">
    <source>
        <dbReference type="EMBL" id="GAF72404.1"/>
    </source>
</evidence>
<reference evidence="1" key="1">
    <citation type="journal article" date="2014" name="Front. Microbiol.">
        <title>High frequency of phylogenetically diverse reductive dehalogenase-homologous genes in deep subseafloor sedimentary metagenomes.</title>
        <authorList>
            <person name="Kawai M."/>
            <person name="Futagami T."/>
            <person name="Toyoda A."/>
            <person name="Takaki Y."/>
            <person name="Nishi S."/>
            <person name="Hori S."/>
            <person name="Arai W."/>
            <person name="Tsubouchi T."/>
            <person name="Morono Y."/>
            <person name="Uchiyama I."/>
            <person name="Ito T."/>
            <person name="Fujiyama A."/>
            <person name="Inagaki F."/>
            <person name="Takami H."/>
        </authorList>
    </citation>
    <scope>NUCLEOTIDE SEQUENCE</scope>
    <source>
        <strain evidence="1">Expedition CK06-06</strain>
    </source>
</reference>
<dbReference type="AlphaFoldDB" id="X0RU87"/>
<dbReference type="EMBL" id="BARS01005374">
    <property type="protein sequence ID" value="GAF72404.1"/>
    <property type="molecule type" value="Genomic_DNA"/>
</dbReference>
<gene>
    <name evidence="1" type="ORF">S01H1_10532</name>
</gene>
<proteinExistence type="predicted"/>
<comment type="caution">
    <text evidence="1">The sequence shown here is derived from an EMBL/GenBank/DDBJ whole genome shotgun (WGS) entry which is preliminary data.</text>
</comment>
<sequence>MALALYRKYRPATFAEVVGQEHVTTPLVNAVDG</sequence>
<organism evidence="1">
    <name type="scientific">marine sediment metagenome</name>
    <dbReference type="NCBI Taxonomy" id="412755"/>
    <lineage>
        <taxon>unclassified sequences</taxon>
        <taxon>metagenomes</taxon>
        <taxon>ecological metagenomes</taxon>
    </lineage>
</organism>